<dbReference type="PIRSF" id="PIRSF000106">
    <property type="entry name" value="ME"/>
    <property type="match status" value="1"/>
</dbReference>
<dbReference type="PANTHER" id="PTHR43237:SF4">
    <property type="entry name" value="NADP-DEPENDENT MALIC ENZYME"/>
    <property type="match status" value="1"/>
</dbReference>
<sequence length="417" mass="43905">MENRTGDGRQNPARNEADLKEAALRLHVQNRGKWTTASKVPLQTQEDLALAYSPGVAEPCRAIAADPEAVFRYTARGNLVAVVSDGSAVLGLGDIGPEAALPVMEGKALLFKAFADIDAVPLVLAERDVDEIVRTVTRLSPTFGGINLEDIAAPRCFAVERKLQAAVDIPVFHDDQHGTAIVVAAGLQNALKLVGKRLEEVRVVIEGAGASGLATAALLLDLGVSDLTLVDSRGTIYPGRPDGMNPFKEELAQRTNPRRVRGGLAEALAGADVAVGLARGGSMTREMVRAMAPDPIVFALANPEPAIWPEEAKAAGAAVVATGRSDYPNQLNNVLAFPGIFRGALDVRAREINEAMKRAAVRAIADLVAPEELSADYIIPAPLDRRVAPAVAAAVAEAAVRSGVARSPGFDSFDPYI</sequence>
<feature type="binding site" evidence="6">
    <location>
        <position position="332"/>
    </location>
    <ligand>
        <name>(S)-malate</name>
        <dbReference type="ChEBI" id="CHEBI:15589"/>
    </ligand>
</feature>
<comment type="caution">
    <text evidence="11">The sequence shown here is derived from an EMBL/GenBank/DDBJ whole genome shotgun (WGS) entry which is preliminary data.</text>
</comment>
<dbReference type="InterPro" id="IPR012301">
    <property type="entry name" value="Malic_N_dom"/>
</dbReference>
<dbReference type="InterPro" id="IPR046346">
    <property type="entry name" value="Aminoacid_DH-like_N_sf"/>
</dbReference>
<keyword evidence="3 7" id="KW-0479">Metal-binding</keyword>
<gene>
    <name evidence="11" type="ORF">CWE10_01260</name>
</gene>
<evidence type="ECO:0000259" key="10">
    <source>
        <dbReference type="SMART" id="SM01274"/>
    </source>
</evidence>
<dbReference type="SMART" id="SM00919">
    <property type="entry name" value="Malic_M"/>
    <property type="match status" value="1"/>
</dbReference>
<feature type="domain" description="Malic enzyme NAD-binding" evidence="9">
    <location>
        <begin position="176"/>
        <end position="400"/>
    </location>
</feature>
<feature type="binding site" evidence="6">
    <location>
        <position position="302"/>
    </location>
    <ligand>
        <name>(S)-malate</name>
        <dbReference type="ChEBI" id="CHEBI:15589"/>
    </ligand>
</feature>
<dbReference type="GO" id="GO:0004470">
    <property type="term" value="F:malic enzyme activity"/>
    <property type="evidence" value="ECO:0007669"/>
    <property type="project" value="InterPro"/>
</dbReference>
<dbReference type="GO" id="GO:0051287">
    <property type="term" value="F:NAD binding"/>
    <property type="evidence" value="ECO:0007669"/>
    <property type="project" value="InterPro"/>
</dbReference>
<dbReference type="PANTHER" id="PTHR43237">
    <property type="entry name" value="NADP-DEPENDENT MALIC ENZYME"/>
    <property type="match status" value="1"/>
</dbReference>
<feature type="binding site" evidence="7">
    <location>
        <position position="150"/>
    </location>
    <ligand>
        <name>a divalent metal cation</name>
        <dbReference type="ChEBI" id="CHEBI:60240"/>
    </ligand>
</feature>
<evidence type="ECO:0000313" key="12">
    <source>
        <dbReference type="Proteomes" id="UP000732377"/>
    </source>
</evidence>
<evidence type="ECO:0000313" key="11">
    <source>
        <dbReference type="EMBL" id="MBY6274836.1"/>
    </source>
</evidence>
<evidence type="ECO:0000256" key="2">
    <source>
        <dbReference type="ARBA" id="ARBA00008785"/>
    </source>
</evidence>
<dbReference type="PRINTS" id="PR00072">
    <property type="entry name" value="MALOXRDTASE"/>
</dbReference>
<evidence type="ECO:0000259" key="9">
    <source>
        <dbReference type="SMART" id="SM00919"/>
    </source>
</evidence>
<dbReference type="InterPro" id="IPR001891">
    <property type="entry name" value="Malic_OxRdtase"/>
</dbReference>
<feature type="active site" description="Proton acceptor" evidence="5">
    <location>
        <position position="107"/>
    </location>
</feature>
<dbReference type="FunFam" id="3.40.50.10380:FF:000003">
    <property type="entry name" value="NADP-dependent malic enzyme"/>
    <property type="match status" value="1"/>
</dbReference>
<dbReference type="SMART" id="SM01274">
    <property type="entry name" value="malic"/>
    <property type="match status" value="1"/>
</dbReference>
<evidence type="ECO:0000256" key="3">
    <source>
        <dbReference type="ARBA" id="ARBA00022723"/>
    </source>
</evidence>
<comment type="similarity">
    <text evidence="2 8">Belongs to the malic enzymes family.</text>
</comment>
<dbReference type="GO" id="GO:0046872">
    <property type="term" value="F:metal ion binding"/>
    <property type="evidence" value="ECO:0007669"/>
    <property type="project" value="UniProtKB-KW"/>
</dbReference>
<dbReference type="InterPro" id="IPR037062">
    <property type="entry name" value="Malic_N_dom_sf"/>
</dbReference>
<comment type="cofactor">
    <cofactor evidence="1">
        <name>Mn(2+)</name>
        <dbReference type="ChEBI" id="CHEBI:29035"/>
    </cofactor>
</comment>
<evidence type="ECO:0000256" key="8">
    <source>
        <dbReference type="RuleBase" id="RU003427"/>
    </source>
</evidence>
<dbReference type="InterPro" id="IPR045213">
    <property type="entry name" value="Malic_NAD-bd_bact_type"/>
</dbReference>
<comment type="cofactor">
    <cofactor evidence="7">
        <name>Mg(2+)</name>
        <dbReference type="ChEBI" id="CHEBI:18420"/>
    </cofactor>
    <cofactor evidence="7">
        <name>Mn(2+)</name>
        <dbReference type="ChEBI" id="CHEBI:29035"/>
    </cofactor>
    <text evidence="7">Divalent metal cations. Prefers magnesium or manganese.</text>
</comment>
<accession>A0A953LG32</accession>
<evidence type="ECO:0000256" key="1">
    <source>
        <dbReference type="ARBA" id="ARBA00001936"/>
    </source>
</evidence>
<dbReference type="GO" id="GO:0016616">
    <property type="term" value="F:oxidoreductase activity, acting on the CH-OH group of donors, NAD or NADP as acceptor"/>
    <property type="evidence" value="ECO:0007669"/>
    <property type="project" value="InterPro"/>
</dbReference>
<name>A0A953LG32_SYMTR</name>
<dbReference type="InterPro" id="IPR051674">
    <property type="entry name" value="Malate_Decarboxylase"/>
</dbReference>
<dbReference type="Proteomes" id="UP000732377">
    <property type="component" value="Unassembled WGS sequence"/>
</dbReference>
<protein>
    <submittedName>
        <fullName evidence="11">NAD-dependent malic enzyme</fullName>
    </submittedName>
</protein>
<dbReference type="OMA" id="VNTEMML"/>
<proteinExistence type="inferred from homology"/>
<dbReference type="Pfam" id="PF00390">
    <property type="entry name" value="malic"/>
    <property type="match status" value="1"/>
</dbReference>
<evidence type="ECO:0000256" key="4">
    <source>
        <dbReference type="ARBA" id="ARBA00023002"/>
    </source>
</evidence>
<dbReference type="AlphaFoldDB" id="A0A953LG32"/>
<feature type="binding site" evidence="7">
    <location>
        <position position="149"/>
    </location>
    <ligand>
        <name>a divalent metal cation</name>
        <dbReference type="ChEBI" id="CHEBI:60240"/>
    </ligand>
</feature>
<dbReference type="RefSeq" id="WP_011196657.1">
    <property type="nucleotide sequence ID" value="NZ_PIUK01000005.1"/>
</dbReference>
<evidence type="ECO:0000256" key="5">
    <source>
        <dbReference type="PIRSR" id="PIRSR000106-1"/>
    </source>
</evidence>
<evidence type="ECO:0000256" key="6">
    <source>
        <dbReference type="PIRSR" id="PIRSR000106-2"/>
    </source>
</evidence>
<dbReference type="Gene3D" id="3.40.50.10380">
    <property type="entry name" value="Malic enzyme, N-terminal domain"/>
    <property type="match status" value="1"/>
</dbReference>
<dbReference type="SUPFAM" id="SSF51735">
    <property type="entry name" value="NAD(P)-binding Rossmann-fold domains"/>
    <property type="match status" value="1"/>
</dbReference>
<evidence type="ECO:0000256" key="7">
    <source>
        <dbReference type="PIRSR" id="PIRSR000106-3"/>
    </source>
</evidence>
<feature type="active site" description="Proton donor" evidence="5">
    <location>
        <position position="52"/>
    </location>
</feature>
<keyword evidence="4" id="KW-0560">Oxidoreductase</keyword>
<reference evidence="11" key="1">
    <citation type="submission" date="2017-11" db="EMBL/GenBank/DDBJ databases">
        <title>Three new genomes from thermophilic consortium.</title>
        <authorList>
            <person name="Quaggio R."/>
            <person name="Amgarten D."/>
            <person name="Setubal J.C."/>
        </authorList>
    </citation>
    <scope>NUCLEOTIDE SEQUENCE</scope>
    <source>
        <strain evidence="11">ZCTH01-B2</strain>
    </source>
</reference>
<dbReference type="CDD" id="cd05311">
    <property type="entry name" value="NAD_bind_2_malic_enz"/>
    <property type="match status" value="1"/>
</dbReference>
<dbReference type="EMBL" id="PIUK01000005">
    <property type="protein sequence ID" value="MBY6274836.1"/>
    <property type="molecule type" value="Genomic_DNA"/>
</dbReference>
<feature type="domain" description="Malic enzyme N-terminal" evidence="10">
    <location>
        <begin position="31"/>
        <end position="164"/>
    </location>
</feature>
<feature type="binding site" evidence="7">
    <location>
        <position position="175"/>
    </location>
    <ligand>
        <name>a divalent metal cation</name>
        <dbReference type="ChEBI" id="CHEBI:60240"/>
    </ligand>
</feature>
<organism evidence="11 12">
    <name type="scientific">Symbiobacterium thermophilum</name>
    <dbReference type="NCBI Taxonomy" id="2734"/>
    <lineage>
        <taxon>Bacteria</taxon>
        <taxon>Bacillati</taxon>
        <taxon>Bacillota</taxon>
        <taxon>Clostridia</taxon>
        <taxon>Eubacteriales</taxon>
        <taxon>Symbiobacteriaceae</taxon>
        <taxon>Symbiobacterium</taxon>
    </lineage>
</organism>
<dbReference type="SUPFAM" id="SSF53223">
    <property type="entry name" value="Aminoacid dehydrogenase-like, N-terminal domain"/>
    <property type="match status" value="1"/>
</dbReference>
<dbReference type="InterPro" id="IPR012302">
    <property type="entry name" value="Malic_NAD-bd"/>
</dbReference>
<dbReference type="Pfam" id="PF03949">
    <property type="entry name" value="Malic_M"/>
    <property type="match status" value="1"/>
</dbReference>
<dbReference type="InterPro" id="IPR036291">
    <property type="entry name" value="NAD(P)-bd_dom_sf"/>
</dbReference>
<dbReference type="FunFam" id="3.40.50.720:FF:000095">
    <property type="entry name" value="NADP-dependent malic enzyme"/>
    <property type="match status" value="1"/>
</dbReference>
<dbReference type="Gene3D" id="3.40.50.720">
    <property type="entry name" value="NAD(P)-binding Rossmann-like Domain"/>
    <property type="match status" value="1"/>
</dbReference>